<keyword evidence="3" id="KW-1185">Reference proteome</keyword>
<sequence length="137" mass="14745">MLQFILLSALSLAAPAAGKVEPYPVNLGPGTGLRSLQFSPAIIAERQNFNNVAAGSFRPTDDHLRGPALAKAVGALKSGAKIEFNANTNRGTIELLANDRVGAWTCKQVLWTIVRKKASAQRHGLFCMDGGNWTEIW</sequence>
<name>A0A7T2LL09_9SPHN</name>
<protein>
    <submittedName>
        <fullName evidence="2">Uncharacterized protein</fullName>
    </submittedName>
</protein>
<organism evidence="2 3">
    <name type="scientific">Allosphingosinicella flava</name>
    <dbReference type="NCBI Taxonomy" id="2771430"/>
    <lineage>
        <taxon>Bacteria</taxon>
        <taxon>Pseudomonadati</taxon>
        <taxon>Pseudomonadota</taxon>
        <taxon>Alphaproteobacteria</taxon>
        <taxon>Sphingomonadales</taxon>
        <taxon>Sphingomonadaceae</taxon>
        <taxon>Allosphingosinicella</taxon>
    </lineage>
</organism>
<evidence type="ECO:0000256" key="1">
    <source>
        <dbReference type="SAM" id="SignalP"/>
    </source>
</evidence>
<accession>A0A7T2LL09</accession>
<dbReference type="KEGG" id="sflv:IC614_06410"/>
<evidence type="ECO:0000313" key="2">
    <source>
        <dbReference type="EMBL" id="QPQ54010.1"/>
    </source>
</evidence>
<proteinExistence type="predicted"/>
<feature type="signal peptide" evidence="1">
    <location>
        <begin position="1"/>
        <end position="16"/>
    </location>
</feature>
<reference evidence="2 3" key="1">
    <citation type="submission" date="2020-11" db="EMBL/GenBank/DDBJ databases">
        <title>Genome seq and assembly of Sphingosinicella sp.</title>
        <authorList>
            <person name="Chhetri G."/>
        </authorList>
    </citation>
    <scope>NUCLEOTIDE SEQUENCE [LARGE SCALE GENOMIC DNA]</scope>
    <source>
        <strain evidence="2 3">UDD2</strain>
    </source>
</reference>
<dbReference type="Proteomes" id="UP000594873">
    <property type="component" value="Chromosome"/>
</dbReference>
<dbReference type="RefSeq" id="WP_200970542.1">
    <property type="nucleotide sequence ID" value="NZ_CP065592.1"/>
</dbReference>
<gene>
    <name evidence="2" type="ORF">IC614_06410</name>
</gene>
<keyword evidence="1" id="KW-0732">Signal</keyword>
<feature type="chain" id="PRO_5032589342" evidence="1">
    <location>
        <begin position="17"/>
        <end position="137"/>
    </location>
</feature>
<evidence type="ECO:0000313" key="3">
    <source>
        <dbReference type="Proteomes" id="UP000594873"/>
    </source>
</evidence>
<dbReference type="AlphaFoldDB" id="A0A7T2LL09"/>
<dbReference type="EMBL" id="CP065592">
    <property type="protein sequence ID" value="QPQ54010.1"/>
    <property type="molecule type" value="Genomic_DNA"/>
</dbReference>